<dbReference type="AlphaFoldDB" id="A0A501W1R3"/>
<keyword evidence="3" id="KW-1185">Reference proteome</keyword>
<dbReference type="EMBL" id="VFRQ01000007">
    <property type="protein sequence ID" value="TPE43208.1"/>
    <property type="molecule type" value="Genomic_DNA"/>
</dbReference>
<proteinExistence type="predicted"/>
<keyword evidence="1" id="KW-0812">Transmembrane</keyword>
<evidence type="ECO:0000256" key="1">
    <source>
        <dbReference type="SAM" id="Phobius"/>
    </source>
</evidence>
<evidence type="ECO:0000313" key="3">
    <source>
        <dbReference type="Proteomes" id="UP000316727"/>
    </source>
</evidence>
<feature type="transmembrane region" description="Helical" evidence="1">
    <location>
        <begin position="39"/>
        <end position="58"/>
    </location>
</feature>
<name>A0A501W1R3_9BACT</name>
<keyword evidence="1" id="KW-0472">Membrane</keyword>
<sequence length="216" mass="24653">MMKIKPSTRNISVALTISMLLAYKLLLASQDFPSSFTNGLQRTVIFIASIILILNLTFRLKYKSVFVLGYIALTIALSYLNLWKTATRNYLEEKDKFFSGIVTTLHGDTTNLSLGLYQDSVAYRRGTDRQISPLNSDTFQSSLISLSKNTGVREIEKDKFITLFIFSRFIDNGYGLAYITPSDLEELYKLENYRLNGYQITGLSNVKGNWYYISFT</sequence>
<comment type="caution">
    <text evidence="2">The sequence shown here is derived from an EMBL/GenBank/DDBJ whole genome shotgun (WGS) entry which is preliminary data.</text>
</comment>
<gene>
    <name evidence="2" type="ORF">FJM65_13915</name>
</gene>
<dbReference type="Proteomes" id="UP000316727">
    <property type="component" value="Unassembled WGS sequence"/>
</dbReference>
<evidence type="ECO:0000313" key="2">
    <source>
        <dbReference type="EMBL" id="TPE43208.1"/>
    </source>
</evidence>
<protein>
    <submittedName>
        <fullName evidence="2">Uncharacterized protein</fullName>
    </submittedName>
</protein>
<organism evidence="2 3">
    <name type="scientific">Pontibacter mangrovi</name>
    <dbReference type="NCBI Taxonomy" id="2589816"/>
    <lineage>
        <taxon>Bacteria</taxon>
        <taxon>Pseudomonadati</taxon>
        <taxon>Bacteroidota</taxon>
        <taxon>Cytophagia</taxon>
        <taxon>Cytophagales</taxon>
        <taxon>Hymenobacteraceae</taxon>
        <taxon>Pontibacter</taxon>
    </lineage>
</organism>
<keyword evidence="1" id="KW-1133">Transmembrane helix</keyword>
<dbReference type="RefSeq" id="WP_140622154.1">
    <property type="nucleotide sequence ID" value="NZ_VFRQ01000007.1"/>
</dbReference>
<dbReference type="OrthoDB" id="1495651at2"/>
<accession>A0A501W1R3</accession>
<feature type="transmembrane region" description="Helical" evidence="1">
    <location>
        <begin position="65"/>
        <end position="83"/>
    </location>
</feature>
<reference evidence="2 3" key="1">
    <citation type="submission" date="2019-06" db="EMBL/GenBank/DDBJ databases">
        <title>A novel bacterium of genus Pontibacter, isolated from marine sediment.</title>
        <authorList>
            <person name="Huang H."/>
            <person name="Mo K."/>
            <person name="Hu Y."/>
        </authorList>
    </citation>
    <scope>NUCLEOTIDE SEQUENCE [LARGE SCALE GENOMIC DNA]</scope>
    <source>
        <strain evidence="2 3">HB172049</strain>
    </source>
</reference>